<name>A0A6N3BZZ9_STASI</name>
<organism evidence="1">
    <name type="scientific">Staphylococcus simulans</name>
    <dbReference type="NCBI Taxonomy" id="1286"/>
    <lineage>
        <taxon>Bacteria</taxon>
        <taxon>Bacillati</taxon>
        <taxon>Bacillota</taxon>
        <taxon>Bacilli</taxon>
        <taxon>Bacillales</taxon>
        <taxon>Staphylococcaceae</taxon>
        <taxon>Staphylococcus</taxon>
    </lineage>
</organism>
<proteinExistence type="predicted"/>
<protein>
    <submittedName>
        <fullName evidence="1">Uncharacterized protein</fullName>
    </submittedName>
</protein>
<accession>A0A6N3BZZ9</accession>
<reference evidence="1" key="1">
    <citation type="submission" date="2019-11" db="EMBL/GenBank/DDBJ databases">
        <authorList>
            <person name="Feng L."/>
        </authorList>
    </citation>
    <scope>NUCLEOTIDE SEQUENCE</scope>
    <source>
        <strain evidence="1">SsimulansLFYP27</strain>
    </source>
</reference>
<evidence type="ECO:0000313" key="1">
    <source>
        <dbReference type="EMBL" id="VYU10210.1"/>
    </source>
</evidence>
<dbReference type="RefSeq" id="WP_156666726.1">
    <property type="nucleotide sequence ID" value="NZ_CACRUO010000031.1"/>
</dbReference>
<sequence>MKQTFTWKLSSKYASIPLDAFYLTDIWHRFEPFQASAEHSFILRQKRIHRYHSLIEGKAYTAELKLIDQRVLKHFDQSRYLLTVTATDSAYIWIEVETMFVTMKETFHQQSSSSKTLNVKEAFSLPAQALPLEIKWDDVETYLKTVSDYNPIHWQEDVMPGDFVVMKVLEVGASHDHELKAYRKLDIKYKQMIIKDEWLYIQVDSKDSYTHMIVYNTAHQPCIEIKVR</sequence>
<dbReference type="AlphaFoldDB" id="A0A6N3BZZ9"/>
<dbReference type="EMBL" id="CACRUO010000031">
    <property type="protein sequence ID" value="VYU10210.1"/>
    <property type="molecule type" value="Genomic_DNA"/>
</dbReference>
<gene>
    <name evidence="1" type="ORF">SSLFYP27_01425</name>
</gene>